<evidence type="ECO:0000313" key="2">
    <source>
        <dbReference type="EMBL" id="TDO96443.1"/>
    </source>
</evidence>
<dbReference type="InterPro" id="IPR052018">
    <property type="entry name" value="PHP_domain"/>
</dbReference>
<evidence type="ECO:0000259" key="1">
    <source>
        <dbReference type="SMART" id="SM00481"/>
    </source>
</evidence>
<dbReference type="InterPro" id="IPR004013">
    <property type="entry name" value="PHP_dom"/>
</dbReference>
<evidence type="ECO:0000313" key="3">
    <source>
        <dbReference type="Proteomes" id="UP000294656"/>
    </source>
</evidence>
<keyword evidence="3" id="KW-1185">Reference proteome</keyword>
<feature type="domain" description="Polymerase/histidinol phosphatase N-terminal" evidence="1">
    <location>
        <begin position="9"/>
        <end position="74"/>
    </location>
</feature>
<dbReference type="InterPro" id="IPR003141">
    <property type="entry name" value="Pol/His_phosphatase_N"/>
</dbReference>
<dbReference type="SUPFAM" id="SSF89550">
    <property type="entry name" value="PHP domain-like"/>
    <property type="match status" value="1"/>
</dbReference>
<dbReference type="Gene3D" id="1.10.150.650">
    <property type="match status" value="1"/>
</dbReference>
<dbReference type="CDD" id="cd07438">
    <property type="entry name" value="PHP_HisPPase_AMP"/>
    <property type="match status" value="1"/>
</dbReference>
<name>A0A4R6M559_9GAMM</name>
<dbReference type="GO" id="GO:0004534">
    <property type="term" value="F:5'-3' RNA exonuclease activity"/>
    <property type="evidence" value="ECO:0007669"/>
    <property type="project" value="TreeGrafter"/>
</dbReference>
<dbReference type="Gene3D" id="3.20.20.140">
    <property type="entry name" value="Metal-dependent hydrolases"/>
    <property type="match status" value="1"/>
</dbReference>
<dbReference type="EMBL" id="SNXC01000014">
    <property type="protein sequence ID" value="TDO96443.1"/>
    <property type="molecule type" value="Genomic_DNA"/>
</dbReference>
<dbReference type="Proteomes" id="UP000294656">
    <property type="component" value="Unassembled WGS sequence"/>
</dbReference>
<dbReference type="InterPro" id="IPR016195">
    <property type="entry name" value="Pol/histidinol_Pase-like"/>
</dbReference>
<dbReference type="AlphaFoldDB" id="A0A4R6M559"/>
<dbReference type="RefSeq" id="WP_133504733.1">
    <property type="nucleotide sequence ID" value="NZ_SNXC01000014.1"/>
</dbReference>
<protein>
    <recommendedName>
        <fullName evidence="1">Polymerase/histidinol phosphatase N-terminal domain-containing protein</fullName>
    </recommendedName>
</protein>
<gene>
    <name evidence="2" type="ORF">DFP79_3018</name>
</gene>
<comment type="caution">
    <text evidence="2">The sequence shown here is derived from an EMBL/GenBank/DDBJ whole genome shotgun (WGS) entry which is preliminary data.</text>
</comment>
<dbReference type="PANTHER" id="PTHR42924">
    <property type="entry name" value="EXONUCLEASE"/>
    <property type="match status" value="1"/>
</dbReference>
<dbReference type="GO" id="GO:0035312">
    <property type="term" value="F:5'-3' DNA exonuclease activity"/>
    <property type="evidence" value="ECO:0007669"/>
    <property type="project" value="TreeGrafter"/>
</dbReference>
<accession>A0A4R6M559</accession>
<organism evidence="2 3">
    <name type="scientific">Marinomonas balearica</name>
    <dbReference type="NCBI Taxonomy" id="491947"/>
    <lineage>
        <taxon>Bacteria</taxon>
        <taxon>Pseudomonadati</taxon>
        <taxon>Pseudomonadota</taxon>
        <taxon>Gammaproteobacteria</taxon>
        <taxon>Oceanospirillales</taxon>
        <taxon>Oceanospirillaceae</taxon>
        <taxon>Marinomonas</taxon>
    </lineage>
</organism>
<proteinExistence type="predicted"/>
<reference evidence="2 3" key="1">
    <citation type="submission" date="2019-03" db="EMBL/GenBank/DDBJ databases">
        <title>Genomic Encyclopedia of Type Strains, Phase III (KMG-III): the genomes of soil and plant-associated and newly described type strains.</title>
        <authorList>
            <person name="Whitman W."/>
        </authorList>
    </citation>
    <scope>NUCLEOTIDE SEQUENCE [LARGE SCALE GENOMIC DNA]</scope>
    <source>
        <strain evidence="2 3">CECT 7378</strain>
    </source>
</reference>
<sequence length="284" mass="31947">MDHFRYKKVDLHMHSLASDGVFAPAELMQRAHEQKLEVVALTDHDSLEGLAEARKVANQLSMHFVNGVELSVQWKGIPIHLVALGFDIDDDALNTVVESNQKVRIERGKTISHLLKKQGLPDIYDEALEEAGMSQLGRPHFAKVLVDKGIVKDVNKAFDKYLGNKNLGGKLRQVWPELSDVVEHLKSQDMSTIVAHPKRYPLTVTKLKRMLTDFKTAGGNGIEVVSGNERPDSVRLLERLSREYDFDASVGSDFHGPFGPWAEVGKYTSVHESEISPIWYKWLV</sequence>
<dbReference type="OrthoDB" id="9804333at2"/>
<dbReference type="SMART" id="SM00481">
    <property type="entry name" value="POLIIIAc"/>
    <property type="match status" value="1"/>
</dbReference>
<dbReference type="PANTHER" id="PTHR42924:SF3">
    <property type="entry name" value="POLYMERASE_HISTIDINOL PHOSPHATASE N-TERMINAL DOMAIN-CONTAINING PROTEIN"/>
    <property type="match status" value="1"/>
</dbReference>
<dbReference type="Pfam" id="PF02811">
    <property type="entry name" value="PHP"/>
    <property type="match status" value="1"/>
</dbReference>